<evidence type="ECO:0000313" key="4">
    <source>
        <dbReference type="Proteomes" id="UP000261360"/>
    </source>
</evidence>
<feature type="compositionally biased region" description="Basic and acidic residues" evidence="1">
    <location>
        <begin position="334"/>
        <end position="348"/>
    </location>
</feature>
<dbReference type="InterPro" id="IPR005162">
    <property type="entry name" value="Retrotrans_gag_dom"/>
</dbReference>
<keyword evidence="4" id="KW-1185">Reference proteome</keyword>
<dbReference type="STRING" id="1841481.ENSSLDP00000021088"/>
<evidence type="ECO:0000256" key="1">
    <source>
        <dbReference type="SAM" id="MobiDB-lite"/>
    </source>
</evidence>
<protein>
    <recommendedName>
        <fullName evidence="2">Retrotransposon gag domain-containing protein</fullName>
    </recommendedName>
</protein>
<dbReference type="PANTHER" id="PTHR15503">
    <property type="entry name" value="LDOC1 RELATED"/>
    <property type="match status" value="1"/>
</dbReference>
<dbReference type="Proteomes" id="UP000261360">
    <property type="component" value="Unplaced"/>
</dbReference>
<dbReference type="PANTHER" id="PTHR15503:SF36">
    <property type="entry name" value="RETROTRANSPOSON GAG-LIKE PROTEIN 5"/>
    <property type="match status" value="1"/>
</dbReference>
<reference evidence="3" key="1">
    <citation type="submission" date="2025-08" db="UniProtKB">
        <authorList>
            <consortium name="Ensembl"/>
        </authorList>
    </citation>
    <scope>IDENTIFICATION</scope>
</reference>
<sequence>MKKCLSVLDSIFYSLNCYDNSKTYTFTTLFPSRFFFFCRYSSPPAPRLLRSLSLFSICPYNPATMDSAEQEALKQAIAIQGAHLGHHDTALREVTTQLTQISAVLATLTDRLNAAPAPIVPLPVEQPPAAPPTPVNAPAGLEPHIPPPAKYSGDPNTCRQFITQCQLTFNAQPLRYASEAAKVAYLVNLLEGPPLSFYNALFEQNSPLAMSAEAFAGELKRVYDHPMRGQPAGLQLSRIRQGRLSVREFVSRFQSAAVESGWNEAALITAFLNGLNRDVGREMALQREHTNLDEAINSAIKVSDQLSLWHVEPAASSTFCSEQRTFHGPSRDVPSPREDHWEIPRSSEPEPMQIDGIHLSPEEKSRRIRAQSSLYCGQAGHFTATCPIRLAKGPARGN</sequence>
<feature type="region of interest" description="Disordered" evidence="1">
    <location>
        <begin position="127"/>
        <end position="146"/>
    </location>
</feature>
<dbReference type="InterPro" id="IPR032567">
    <property type="entry name" value="RTL1-rel"/>
</dbReference>
<dbReference type="Pfam" id="PF03732">
    <property type="entry name" value="Retrotrans_gag"/>
    <property type="match status" value="1"/>
</dbReference>
<feature type="region of interest" description="Disordered" evidence="1">
    <location>
        <begin position="321"/>
        <end position="351"/>
    </location>
</feature>
<name>A0A3B4XZG7_SERLL</name>
<evidence type="ECO:0000259" key="2">
    <source>
        <dbReference type="Pfam" id="PF03732"/>
    </source>
</evidence>
<evidence type="ECO:0000313" key="3">
    <source>
        <dbReference type="Ensembl" id="ENSSLDP00000021088.1"/>
    </source>
</evidence>
<accession>A0A3B4XZG7</accession>
<reference evidence="3" key="2">
    <citation type="submission" date="2025-09" db="UniProtKB">
        <authorList>
            <consortium name="Ensembl"/>
        </authorList>
    </citation>
    <scope>IDENTIFICATION</scope>
</reference>
<proteinExistence type="predicted"/>
<organism evidence="3 4">
    <name type="scientific">Seriola lalandi dorsalis</name>
    <dbReference type="NCBI Taxonomy" id="1841481"/>
    <lineage>
        <taxon>Eukaryota</taxon>
        <taxon>Metazoa</taxon>
        <taxon>Chordata</taxon>
        <taxon>Craniata</taxon>
        <taxon>Vertebrata</taxon>
        <taxon>Euteleostomi</taxon>
        <taxon>Actinopterygii</taxon>
        <taxon>Neopterygii</taxon>
        <taxon>Teleostei</taxon>
        <taxon>Neoteleostei</taxon>
        <taxon>Acanthomorphata</taxon>
        <taxon>Carangaria</taxon>
        <taxon>Carangiformes</taxon>
        <taxon>Carangidae</taxon>
        <taxon>Seriola</taxon>
    </lineage>
</organism>
<dbReference type="AlphaFoldDB" id="A0A3B4XZG7"/>
<dbReference type="GeneTree" id="ENSGT00950000183173"/>
<dbReference type="Ensembl" id="ENSSLDT00000021784.1">
    <property type="protein sequence ID" value="ENSSLDP00000021088.1"/>
    <property type="gene ID" value="ENSSLDG00000016483.1"/>
</dbReference>
<feature type="domain" description="Retrotransposon gag" evidence="2">
    <location>
        <begin position="187"/>
        <end position="277"/>
    </location>
</feature>